<reference evidence="8 9" key="1">
    <citation type="submission" date="2019-03" db="EMBL/GenBank/DDBJ databases">
        <title>Genomic Encyclopedia of Archaeal and Bacterial Type Strains, Phase II (KMG-II): from individual species to whole genera.</title>
        <authorList>
            <person name="Goeker M."/>
        </authorList>
    </citation>
    <scope>NUCLEOTIDE SEQUENCE [LARGE SCALE GENOMIC DNA]</scope>
    <source>
        <strain evidence="8 9">DSM 19034</strain>
    </source>
</reference>
<dbReference type="InterPro" id="IPR033985">
    <property type="entry name" value="SusD-like_N"/>
</dbReference>
<accession>A0A4R6IQS4</accession>
<dbReference type="Proteomes" id="UP000295499">
    <property type="component" value="Unassembled WGS sequence"/>
</dbReference>
<evidence type="ECO:0000256" key="1">
    <source>
        <dbReference type="ARBA" id="ARBA00004442"/>
    </source>
</evidence>
<comment type="subcellular location">
    <subcellularLocation>
        <location evidence="1">Cell outer membrane</location>
    </subcellularLocation>
</comment>
<comment type="caution">
    <text evidence="8">The sequence shown here is derived from an EMBL/GenBank/DDBJ whole genome shotgun (WGS) entry which is preliminary data.</text>
</comment>
<evidence type="ECO:0000256" key="5">
    <source>
        <dbReference type="ARBA" id="ARBA00023237"/>
    </source>
</evidence>
<evidence type="ECO:0000256" key="2">
    <source>
        <dbReference type="ARBA" id="ARBA00006275"/>
    </source>
</evidence>
<feature type="domain" description="SusD-like N-terminal" evidence="7">
    <location>
        <begin position="88"/>
        <end position="223"/>
    </location>
</feature>
<dbReference type="GO" id="GO:0009279">
    <property type="term" value="C:cell outer membrane"/>
    <property type="evidence" value="ECO:0007669"/>
    <property type="project" value="UniProtKB-SubCell"/>
</dbReference>
<protein>
    <submittedName>
        <fullName evidence="8">SusD-like starch-binding protein associating with outer membrane</fullName>
    </submittedName>
</protein>
<dbReference type="Pfam" id="PF14322">
    <property type="entry name" value="SusD-like_3"/>
    <property type="match status" value="1"/>
</dbReference>
<evidence type="ECO:0000313" key="9">
    <source>
        <dbReference type="Proteomes" id="UP000295499"/>
    </source>
</evidence>
<dbReference type="SUPFAM" id="SSF48452">
    <property type="entry name" value="TPR-like"/>
    <property type="match status" value="1"/>
</dbReference>
<feature type="domain" description="RagB/SusD" evidence="6">
    <location>
        <begin position="339"/>
        <end position="457"/>
    </location>
</feature>
<dbReference type="AlphaFoldDB" id="A0A4R6IQS4"/>
<name>A0A4R6IQS4_9SPHI</name>
<evidence type="ECO:0000256" key="3">
    <source>
        <dbReference type="ARBA" id="ARBA00022729"/>
    </source>
</evidence>
<keyword evidence="9" id="KW-1185">Reference proteome</keyword>
<dbReference type="Gene3D" id="1.25.40.390">
    <property type="match status" value="2"/>
</dbReference>
<gene>
    <name evidence="8" type="ORF">CLV32_0840</name>
</gene>
<evidence type="ECO:0000259" key="7">
    <source>
        <dbReference type="Pfam" id="PF14322"/>
    </source>
</evidence>
<evidence type="ECO:0000256" key="4">
    <source>
        <dbReference type="ARBA" id="ARBA00023136"/>
    </source>
</evidence>
<sequence>MKRQYLILLGVALAIIATGCRKYVEIEQPNQRTLKYTTDYRYTMNNNSVLEGTFSYPILSGDDTEITDPTRQNTLGDILGNVYTWAAKYTSETQGDADWEKLYKTIYTCNEVIAGVRSSLGGTTAEKEKIYAEALVHRAYAYLILVNMYGKQYTDATATIDPAVPLLTTPNLYTSLKRASVSEVYTQIVKDLSESVSRLPALPDYNVRPAKVSAYAILARTYLNMRDFNKASVYADSALTLQNTLLDLKTFAAAPGTVPVRLKDPEIMLSKLSGVTYTAISVSNDLLTAMGVNDLRYRIFTNTRSAFGGGFSAAFTGRANSRYLLNGEFSIVNGPSVPEMMLTKAECLARAGNTAGALTLVNDLRKKRFTDANYVALTANSADEALKIVVDEKRKELFGTGLRWFDQKRLNLDQSFAVSKTRVFKETSYTLSPNSNRYLYPIGDKYILLNPELAQNPR</sequence>
<keyword evidence="3" id="KW-0732">Signal</keyword>
<dbReference type="OrthoDB" id="629561at2"/>
<organism evidence="8 9">
    <name type="scientific">Pedobacter duraquae</name>
    <dbReference type="NCBI Taxonomy" id="425511"/>
    <lineage>
        <taxon>Bacteria</taxon>
        <taxon>Pseudomonadati</taxon>
        <taxon>Bacteroidota</taxon>
        <taxon>Sphingobacteriia</taxon>
        <taxon>Sphingobacteriales</taxon>
        <taxon>Sphingobacteriaceae</taxon>
        <taxon>Pedobacter</taxon>
    </lineage>
</organism>
<comment type="similarity">
    <text evidence="2">Belongs to the SusD family.</text>
</comment>
<dbReference type="InterPro" id="IPR012944">
    <property type="entry name" value="SusD_RagB_dom"/>
</dbReference>
<dbReference type="InterPro" id="IPR011990">
    <property type="entry name" value="TPR-like_helical_dom_sf"/>
</dbReference>
<dbReference type="EMBL" id="SNWM01000001">
    <property type="protein sequence ID" value="TDO24551.1"/>
    <property type="molecule type" value="Genomic_DNA"/>
</dbReference>
<dbReference type="Pfam" id="PF07980">
    <property type="entry name" value="SusD_RagB"/>
    <property type="match status" value="1"/>
</dbReference>
<proteinExistence type="inferred from homology"/>
<keyword evidence="4" id="KW-0472">Membrane</keyword>
<evidence type="ECO:0000259" key="6">
    <source>
        <dbReference type="Pfam" id="PF07980"/>
    </source>
</evidence>
<keyword evidence="5" id="KW-0998">Cell outer membrane</keyword>
<evidence type="ECO:0000313" key="8">
    <source>
        <dbReference type="EMBL" id="TDO24551.1"/>
    </source>
</evidence>
<dbReference type="PROSITE" id="PS51257">
    <property type="entry name" value="PROKAR_LIPOPROTEIN"/>
    <property type="match status" value="1"/>
</dbReference>
<dbReference type="RefSeq" id="WP_133552638.1">
    <property type="nucleotide sequence ID" value="NZ_SNWM01000001.1"/>
</dbReference>